<dbReference type="InterPro" id="IPR014729">
    <property type="entry name" value="Rossmann-like_a/b/a_fold"/>
</dbReference>
<evidence type="ECO:0000256" key="4">
    <source>
        <dbReference type="ARBA" id="ARBA00022741"/>
    </source>
</evidence>
<dbReference type="PANTHER" id="PTHR21342">
    <property type="entry name" value="PHOSPHOPANTETHEINE ADENYLYLTRANSFERASE"/>
    <property type="match status" value="1"/>
</dbReference>
<evidence type="ECO:0000313" key="11">
    <source>
        <dbReference type="EMBL" id="WCT75265.1"/>
    </source>
</evidence>
<keyword evidence="6 9" id="KW-0460">Magnesium</keyword>
<sequence>MRTAVYPGTFDPVTLGHLDIIARAARLFDRLVIGVSTNPGKTPLFSLDERIALMEAECAAFAGAIVVKPFEGLVTKFAEAEGAVAIVRGLRSGTDFDYENQMAQLNRGMAGTVESVFLMAAAALQPVSSSFVREIGRMGGDIAPLVTATVERAVLAKLGR</sequence>
<dbReference type="Proteomes" id="UP001220395">
    <property type="component" value="Chromosome"/>
</dbReference>
<dbReference type="GO" id="GO:0004595">
    <property type="term" value="F:pantetheine-phosphate adenylyltransferase activity"/>
    <property type="evidence" value="ECO:0007669"/>
    <property type="project" value="UniProtKB-EC"/>
</dbReference>
<feature type="binding site" evidence="9">
    <location>
        <position position="41"/>
    </location>
    <ligand>
        <name>substrate</name>
    </ligand>
</feature>
<evidence type="ECO:0000256" key="8">
    <source>
        <dbReference type="ARBA" id="ARBA00029346"/>
    </source>
</evidence>
<dbReference type="Gene3D" id="3.40.50.620">
    <property type="entry name" value="HUPs"/>
    <property type="match status" value="1"/>
</dbReference>
<keyword evidence="4 9" id="KW-0547">Nucleotide-binding</keyword>
<feature type="binding site" evidence="9">
    <location>
        <begin position="124"/>
        <end position="130"/>
    </location>
    <ligand>
        <name>ATP</name>
        <dbReference type="ChEBI" id="CHEBI:30616"/>
    </ligand>
</feature>
<dbReference type="CDD" id="cd02163">
    <property type="entry name" value="PPAT"/>
    <property type="match status" value="1"/>
</dbReference>
<evidence type="ECO:0000256" key="7">
    <source>
        <dbReference type="ARBA" id="ARBA00022993"/>
    </source>
</evidence>
<feature type="binding site" evidence="9">
    <location>
        <begin position="89"/>
        <end position="91"/>
    </location>
    <ligand>
        <name>ATP</name>
        <dbReference type="ChEBI" id="CHEBI:30616"/>
    </ligand>
</feature>
<dbReference type="Pfam" id="PF01467">
    <property type="entry name" value="CTP_transf_like"/>
    <property type="match status" value="1"/>
</dbReference>
<comment type="subcellular location">
    <subcellularLocation>
        <location evidence="9">Cytoplasm</location>
    </subcellularLocation>
</comment>
<evidence type="ECO:0000256" key="1">
    <source>
        <dbReference type="ARBA" id="ARBA00022490"/>
    </source>
</evidence>
<dbReference type="RefSeq" id="WP_273690974.1">
    <property type="nucleotide sequence ID" value="NZ_CP117411.1"/>
</dbReference>
<proteinExistence type="inferred from homology"/>
<feature type="binding site" evidence="9">
    <location>
        <position position="74"/>
    </location>
    <ligand>
        <name>substrate</name>
    </ligand>
</feature>
<gene>
    <name evidence="9 11" type="primary">coaD</name>
    <name evidence="11" type="ORF">PQ455_08615</name>
</gene>
<dbReference type="NCBIfam" id="TIGR01510">
    <property type="entry name" value="coaD_prev_kdtB"/>
    <property type="match status" value="1"/>
</dbReference>
<dbReference type="PRINTS" id="PR01020">
    <property type="entry name" value="LPSBIOSNTHSS"/>
</dbReference>
<keyword evidence="7 9" id="KW-0173">Coenzyme A biosynthesis</keyword>
<keyword evidence="1 9" id="KW-0963">Cytoplasm</keyword>
<feature type="domain" description="Cytidyltransferase-like" evidence="10">
    <location>
        <begin position="5"/>
        <end position="134"/>
    </location>
</feature>
<keyword evidence="2 9" id="KW-0808">Transferase</keyword>
<evidence type="ECO:0000256" key="5">
    <source>
        <dbReference type="ARBA" id="ARBA00022840"/>
    </source>
</evidence>
<reference evidence="11 12" key="1">
    <citation type="submission" date="2023-02" db="EMBL/GenBank/DDBJ databases">
        <title>Genome sequence of Sphingomonas naphthae.</title>
        <authorList>
            <person name="Kim S."/>
            <person name="Heo J."/>
            <person name="Kwon S.-W."/>
        </authorList>
    </citation>
    <scope>NUCLEOTIDE SEQUENCE [LARGE SCALE GENOMIC DNA]</scope>
    <source>
        <strain evidence="11 12">KACC 18716</strain>
    </source>
</reference>
<dbReference type="EMBL" id="CP117411">
    <property type="protein sequence ID" value="WCT75265.1"/>
    <property type="molecule type" value="Genomic_DNA"/>
</dbReference>
<comment type="cofactor">
    <cofactor evidence="9">
        <name>Mg(2+)</name>
        <dbReference type="ChEBI" id="CHEBI:18420"/>
    </cofactor>
</comment>
<keyword evidence="5 9" id="KW-0067">ATP-binding</keyword>
<feature type="binding site" evidence="9">
    <location>
        <position position="99"/>
    </location>
    <ligand>
        <name>ATP</name>
        <dbReference type="ChEBI" id="CHEBI:30616"/>
    </ligand>
</feature>
<feature type="binding site" evidence="9">
    <location>
        <position position="17"/>
    </location>
    <ligand>
        <name>ATP</name>
        <dbReference type="ChEBI" id="CHEBI:30616"/>
    </ligand>
</feature>
<keyword evidence="3 9" id="KW-0548">Nucleotidyltransferase</keyword>
<comment type="function">
    <text evidence="9">Reversibly transfers an adenylyl group from ATP to 4'-phosphopantetheine, yielding dephospho-CoA (dPCoA) and pyrophosphate.</text>
</comment>
<comment type="catalytic activity">
    <reaction evidence="8 9">
        <text>(R)-4'-phosphopantetheine + ATP + H(+) = 3'-dephospho-CoA + diphosphate</text>
        <dbReference type="Rhea" id="RHEA:19801"/>
        <dbReference type="ChEBI" id="CHEBI:15378"/>
        <dbReference type="ChEBI" id="CHEBI:30616"/>
        <dbReference type="ChEBI" id="CHEBI:33019"/>
        <dbReference type="ChEBI" id="CHEBI:57328"/>
        <dbReference type="ChEBI" id="CHEBI:61723"/>
        <dbReference type="EC" id="2.7.7.3"/>
    </reaction>
</comment>
<comment type="similarity">
    <text evidence="9">Belongs to the bacterial CoaD family.</text>
</comment>
<organism evidence="11 12">
    <name type="scientific">Sphingomonas naphthae</name>
    <dbReference type="NCBI Taxonomy" id="1813468"/>
    <lineage>
        <taxon>Bacteria</taxon>
        <taxon>Pseudomonadati</taxon>
        <taxon>Pseudomonadota</taxon>
        <taxon>Alphaproteobacteria</taxon>
        <taxon>Sphingomonadales</taxon>
        <taxon>Sphingomonadaceae</taxon>
        <taxon>Sphingomonas</taxon>
    </lineage>
</organism>
<feature type="binding site" evidence="9">
    <location>
        <position position="9"/>
    </location>
    <ligand>
        <name>substrate</name>
    </ligand>
</feature>
<keyword evidence="12" id="KW-1185">Reference proteome</keyword>
<evidence type="ECO:0000259" key="10">
    <source>
        <dbReference type="Pfam" id="PF01467"/>
    </source>
</evidence>
<name>A0ABY7TS79_9SPHN</name>
<protein>
    <recommendedName>
        <fullName evidence="9">Phosphopantetheine adenylyltransferase</fullName>
        <ecNumber evidence="9">2.7.7.3</ecNumber>
    </recommendedName>
    <alternativeName>
        <fullName evidence="9">Dephospho-CoA pyrophosphorylase</fullName>
    </alternativeName>
    <alternativeName>
        <fullName evidence="9">Pantetheine-phosphate adenylyltransferase</fullName>
        <shortName evidence="9">PPAT</shortName>
    </alternativeName>
</protein>
<dbReference type="EC" id="2.7.7.3" evidence="9"/>
<feature type="binding site" evidence="9">
    <location>
        <begin position="9"/>
        <end position="10"/>
    </location>
    <ligand>
        <name>ATP</name>
        <dbReference type="ChEBI" id="CHEBI:30616"/>
    </ligand>
</feature>
<dbReference type="InterPro" id="IPR001980">
    <property type="entry name" value="PPAT"/>
</dbReference>
<evidence type="ECO:0000256" key="6">
    <source>
        <dbReference type="ARBA" id="ARBA00022842"/>
    </source>
</evidence>
<accession>A0ABY7TS79</accession>
<dbReference type="PANTHER" id="PTHR21342:SF1">
    <property type="entry name" value="PHOSPHOPANTETHEINE ADENYLYLTRANSFERASE"/>
    <property type="match status" value="1"/>
</dbReference>
<dbReference type="HAMAP" id="MF_00151">
    <property type="entry name" value="PPAT_bact"/>
    <property type="match status" value="1"/>
</dbReference>
<dbReference type="InterPro" id="IPR004821">
    <property type="entry name" value="Cyt_trans-like"/>
</dbReference>
<evidence type="ECO:0000256" key="2">
    <source>
        <dbReference type="ARBA" id="ARBA00022679"/>
    </source>
</evidence>
<dbReference type="NCBIfam" id="TIGR00125">
    <property type="entry name" value="cyt_tran_rel"/>
    <property type="match status" value="1"/>
</dbReference>
<evidence type="ECO:0000256" key="9">
    <source>
        <dbReference type="HAMAP-Rule" id="MF_00151"/>
    </source>
</evidence>
<feature type="binding site" evidence="9">
    <location>
        <position position="88"/>
    </location>
    <ligand>
        <name>substrate</name>
    </ligand>
</feature>
<comment type="subunit">
    <text evidence="9">Homohexamer.</text>
</comment>
<feature type="site" description="Transition state stabilizer" evidence="9">
    <location>
        <position position="17"/>
    </location>
</feature>
<evidence type="ECO:0000313" key="12">
    <source>
        <dbReference type="Proteomes" id="UP001220395"/>
    </source>
</evidence>
<dbReference type="SUPFAM" id="SSF52374">
    <property type="entry name" value="Nucleotidylyl transferase"/>
    <property type="match status" value="1"/>
</dbReference>
<comment type="pathway">
    <text evidence="9">Cofactor biosynthesis; coenzyme A biosynthesis; CoA from (R)-pantothenate: step 4/5.</text>
</comment>
<evidence type="ECO:0000256" key="3">
    <source>
        <dbReference type="ARBA" id="ARBA00022695"/>
    </source>
</evidence>